<gene>
    <name evidence="1" type="ORF">BROFUL_00652</name>
</gene>
<dbReference type="EMBL" id="LAQJ01000087">
    <property type="protein sequence ID" value="KKO20616.1"/>
    <property type="molecule type" value="Genomic_DNA"/>
</dbReference>
<comment type="caution">
    <text evidence="1">The sequence shown here is derived from an EMBL/GenBank/DDBJ whole genome shotgun (WGS) entry which is preliminary data.</text>
</comment>
<name>A0A0M2V0A3_9BACT</name>
<protein>
    <submittedName>
        <fullName evidence="1">Uncharacterized protein</fullName>
    </submittedName>
</protein>
<reference evidence="1 2" key="1">
    <citation type="journal article" date="2013" name="BMC Microbiol.">
        <title>Identification of the type II cytochrome c maturation pathway in anammox bacteria by comparative genomics.</title>
        <authorList>
            <person name="Ferousi C."/>
            <person name="Speth D.R."/>
            <person name="Reimann J."/>
            <person name="Op den Camp H.J."/>
            <person name="Allen J.W."/>
            <person name="Keltjens J.T."/>
            <person name="Jetten M.S."/>
        </authorList>
    </citation>
    <scope>NUCLEOTIDE SEQUENCE [LARGE SCALE GENOMIC DNA]</scope>
    <source>
        <strain evidence="1">RU1</strain>
    </source>
</reference>
<proteinExistence type="predicted"/>
<evidence type="ECO:0000313" key="1">
    <source>
        <dbReference type="EMBL" id="KKO20616.1"/>
    </source>
</evidence>
<dbReference type="Proteomes" id="UP000034954">
    <property type="component" value="Unassembled WGS sequence"/>
</dbReference>
<accession>A0A0M2V0A3</accession>
<evidence type="ECO:0000313" key="2">
    <source>
        <dbReference type="Proteomes" id="UP000034954"/>
    </source>
</evidence>
<keyword evidence="2" id="KW-1185">Reference proteome</keyword>
<dbReference type="AlphaFoldDB" id="A0A0M2V0A3"/>
<sequence length="98" mass="10937">MIIENQPPPPHNPEGEMICVIPPGFKYNFILPCYNHVILRDCTASSTFIHFEFPMLLADKLLVAGYKPKSRYGISVNHYAANASLSSLIISFILSPKS</sequence>
<organism evidence="1 2">
    <name type="scientific">Candidatus Brocadia fulgida</name>
    <dbReference type="NCBI Taxonomy" id="380242"/>
    <lineage>
        <taxon>Bacteria</taxon>
        <taxon>Pseudomonadati</taxon>
        <taxon>Planctomycetota</taxon>
        <taxon>Candidatus Brocadiia</taxon>
        <taxon>Candidatus Brocadiales</taxon>
        <taxon>Candidatus Brocadiaceae</taxon>
        <taxon>Candidatus Brocadia</taxon>
    </lineage>
</organism>